<dbReference type="InterPro" id="IPR029056">
    <property type="entry name" value="Ribokinase-like"/>
</dbReference>
<evidence type="ECO:0000313" key="1">
    <source>
        <dbReference type="EMBL" id="MEQ2199367.1"/>
    </source>
</evidence>
<reference evidence="1 2" key="1">
    <citation type="submission" date="2021-06" db="EMBL/GenBank/DDBJ databases">
        <authorList>
            <person name="Palmer J.M."/>
        </authorList>
    </citation>
    <scope>NUCLEOTIDE SEQUENCE [LARGE SCALE GENOMIC DNA]</scope>
    <source>
        <strain evidence="1 2">XC_2019</strain>
        <tissue evidence="1">Muscle</tissue>
    </source>
</reference>
<dbReference type="EMBL" id="JAHRIN010025253">
    <property type="protein sequence ID" value="MEQ2199367.1"/>
    <property type="molecule type" value="Genomic_DNA"/>
</dbReference>
<comment type="caution">
    <text evidence="1">The sequence shown here is derived from an EMBL/GenBank/DDBJ whole genome shotgun (WGS) entry which is preliminary data.</text>
</comment>
<dbReference type="Gene3D" id="3.40.1190.20">
    <property type="match status" value="1"/>
</dbReference>
<sequence length="51" mass="5642">TDDIAVIAHKTQNLPKENAKRQRLVVFTQGKDDTVATVEHKRSVGDAESSH</sequence>
<gene>
    <name evidence="1" type="ORF">XENOCAPTIV_020738</name>
</gene>
<name>A0ABV0QU55_9TELE</name>
<organism evidence="1 2">
    <name type="scientific">Xenoophorus captivus</name>
    <dbReference type="NCBI Taxonomy" id="1517983"/>
    <lineage>
        <taxon>Eukaryota</taxon>
        <taxon>Metazoa</taxon>
        <taxon>Chordata</taxon>
        <taxon>Craniata</taxon>
        <taxon>Vertebrata</taxon>
        <taxon>Euteleostomi</taxon>
        <taxon>Actinopterygii</taxon>
        <taxon>Neopterygii</taxon>
        <taxon>Teleostei</taxon>
        <taxon>Neoteleostei</taxon>
        <taxon>Acanthomorphata</taxon>
        <taxon>Ovalentaria</taxon>
        <taxon>Atherinomorphae</taxon>
        <taxon>Cyprinodontiformes</taxon>
        <taxon>Goodeidae</taxon>
        <taxon>Xenoophorus</taxon>
    </lineage>
</organism>
<accession>A0ABV0QU55</accession>
<evidence type="ECO:0000313" key="2">
    <source>
        <dbReference type="Proteomes" id="UP001434883"/>
    </source>
</evidence>
<protein>
    <submittedName>
        <fullName evidence="1">Uncharacterized protein</fullName>
    </submittedName>
</protein>
<dbReference type="Proteomes" id="UP001434883">
    <property type="component" value="Unassembled WGS sequence"/>
</dbReference>
<proteinExistence type="predicted"/>
<feature type="non-terminal residue" evidence="1">
    <location>
        <position position="1"/>
    </location>
</feature>
<keyword evidence="2" id="KW-1185">Reference proteome</keyword>